<evidence type="ECO:0000313" key="2">
    <source>
        <dbReference type="Proteomes" id="UP000199649"/>
    </source>
</evidence>
<dbReference type="Proteomes" id="UP000199649">
    <property type="component" value="Chromosome I"/>
</dbReference>
<evidence type="ECO:0000313" key="1">
    <source>
        <dbReference type="EMBL" id="SDS24030.1"/>
    </source>
</evidence>
<name>A0A1H1QKP4_9MICO</name>
<reference evidence="2" key="1">
    <citation type="submission" date="2016-10" db="EMBL/GenBank/DDBJ databases">
        <authorList>
            <person name="Varghese N."/>
            <person name="Submissions S."/>
        </authorList>
    </citation>
    <scope>NUCLEOTIDE SEQUENCE [LARGE SCALE GENOMIC DNA]</scope>
    <source>
        <strain evidence="2">DSM 22965</strain>
    </source>
</reference>
<organism evidence="1 2">
    <name type="scientific">Agrococcus carbonis</name>
    <dbReference type="NCBI Taxonomy" id="684552"/>
    <lineage>
        <taxon>Bacteria</taxon>
        <taxon>Bacillati</taxon>
        <taxon>Actinomycetota</taxon>
        <taxon>Actinomycetes</taxon>
        <taxon>Micrococcales</taxon>
        <taxon>Microbacteriaceae</taxon>
        <taxon>Agrococcus</taxon>
    </lineage>
</organism>
<proteinExistence type="predicted"/>
<protein>
    <submittedName>
        <fullName evidence="1">Uncharacterized protein</fullName>
    </submittedName>
</protein>
<gene>
    <name evidence="1" type="ORF">SAMN04489719_1865</name>
</gene>
<accession>A0A1H1QKP4</accession>
<dbReference type="EMBL" id="LT629734">
    <property type="protein sequence ID" value="SDS24030.1"/>
    <property type="molecule type" value="Genomic_DNA"/>
</dbReference>
<sequence>MTEAALAPLDGVVAVEAAIAVAGLPGTRAARVAVLLEAADAGERTDPAAQTGADAVGAVVRTAIDALRAVHGPGVTGSIALARRGAGGAREPLSPRAVLAAAGLLDAAAAGDEVLFGPRTSWTVR</sequence>
<dbReference type="STRING" id="684552.SAMN04489719_1865"/>
<keyword evidence="2" id="KW-1185">Reference proteome</keyword>
<dbReference type="AlphaFoldDB" id="A0A1H1QKP4"/>
<dbReference type="RefSeq" id="WP_157674304.1">
    <property type="nucleotide sequence ID" value="NZ_LT629734.1"/>
</dbReference>